<dbReference type="Proteomes" id="UP000053599">
    <property type="component" value="Unassembled WGS sequence"/>
</dbReference>
<accession>A0A0D1Y8H8</accession>
<evidence type="ECO:0000313" key="3">
    <source>
        <dbReference type="Proteomes" id="UP000053599"/>
    </source>
</evidence>
<reference evidence="2 3" key="1">
    <citation type="submission" date="2015-01" db="EMBL/GenBank/DDBJ databases">
        <title>The Genome Sequence of Exophiala sideris CBS121828.</title>
        <authorList>
            <consortium name="The Broad Institute Genomics Platform"/>
            <person name="Cuomo C."/>
            <person name="de Hoog S."/>
            <person name="Gorbushina A."/>
            <person name="Stielow B."/>
            <person name="Teixiera M."/>
            <person name="Abouelleil A."/>
            <person name="Chapman S.B."/>
            <person name="Priest M."/>
            <person name="Young S.K."/>
            <person name="Wortman J."/>
            <person name="Nusbaum C."/>
            <person name="Birren B."/>
        </authorList>
    </citation>
    <scope>NUCLEOTIDE SEQUENCE [LARGE SCALE GENOMIC DNA]</scope>
    <source>
        <strain evidence="2 3">CBS 121828</strain>
    </source>
</reference>
<gene>
    <name evidence="2" type="ORF">PV11_06773</name>
</gene>
<organism evidence="2 3">
    <name type="scientific">Exophiala sideris</name>
    <dbReference type="NCBI Taxonomy" id="1016849"/>
    <lineage>
        <taxon>Eukaryota</taxon>
        <taxon>Fungi</taxon>
        <taxon>Dikarya</taxon>
        <taxon>Ascomycota</taxon>
        <taxon>Pezizomycotina</taxon>
        <taxon>Eurotiomycetes</taxon>
        <taxon>Chaetothyriomycetidae</taxon>
        <taxon>Chaetothyriales</taxon>
        <taxon>Herpotrichiellaceae</taxon>
        <taxon>Exophiala</taxon>
    </lineage>
</organism>
<name>A0A0D1Y8H8_9EURO</name>
<dbReference type="Gene3D" id="3.80.10.10">
    <property type="entry name" value="Ribonuclease Inhibitor"/>
    <property type="match status" value="1"/>
</dbReference>
<dbReference type="EMBL" id="KN846953">
    <property type="protein sequence ID" value="KIV79202.1"/>
    <property type="molecule type" value="Genomic_DNA"/>
</dbReference>
<dbReference type="InterPro" id="IPR032675">
    <property type="entry name" value="LRR_dom_sf"/>
</dbReference>
<evidence type="ECO:0000313" key="2">
    <source>
        <dbReference type="EMBL" id="KIV79202.1"/>
    </source>
</evidence>
<dbReference type="STRING" id="1016849.A0A0D1Y8H8"/>
<dbReference type="AlphaFoldDB" id="A0A0D1Y8H8"/>
<sequence>MTMSAPKNGNGISPEDAQNDPDAFPIAAQIPLKDFSIPDFPPQASRLKELTLTADIKLDEYQALVQDRPVTQPSLPELPPAITTLTLELFTLGFPGSPPFLGRLARCLPNIRSLTLFSCLIDGLDDLSRKDAEGFFEKLTGLREVHFIDTFARPGFFKKIGEMFEKRGAEGVQIVDVSYTFRGHEDSDFLARVQGEELAGLINKGVVAANFDFLPIPVELTQDLAQEGEKSALPEGVLPFASDGRAPAAVKKRFENLSTGALRSLKYLNLGMWSVRPVEVGEIVYACAGGSEPALASLTVSVLLEDGWAQELVRGMEYKGVGGALENLEIVGVPGTKGEGDDWRKGIEMIGLEQVEKLAKACPKLVRVKMSILQVKSAPNVEYVKEEGGWKKQA</sequence>
<dbReference type="OrthoDB" id="5356476at2759"/>
<evidence type="ECO:0000256" key="1">
    <source>
        <dbReference type="SAM" id="MobiDB-lite"/>
    </source>
</evidence>
<protein>
    <submittedName>
        <fullName evidence="2">Uncharacterized protein</fullName>
    </submittedName>
</protein>
<dbReference type="HOGENOM" id="CLU_057385_0_0_1"/>
<feature type="region of interest" description="Disordered" evidence="1">
    <location>
        <begin position="1"/>
        <end position="22"/>
    </location>
</feature>
<proteinExistence type="predicted"/>
<feature type="compositionally biased region" description="Polar residues" evidence="1">
    <location>
        <begin position="1"/>
        <end position="11"/>
    </location>
</feature>